<reference evidence="1" key="1">
    <citation type="submission" date="2020-08" db="EMBL/GenBank/DDBJ databases">
        <title>Spodoptera exigua strain:BAW_Kor-Di-RS1 Genome sequencing and assembly.</title>
        <authorList>
            <person name="Kim J."/>
            <person name="Nam H.Y."/>
            <person name="Kwon M."/>
            <person name="Choi J.H."/>
            <person name="Cho S.R."/>
            <person name="Kim G.-H."/>
        </authorList>
    </citation>
    <scope>NUCLEOTIDE SEQUENCE</scope>
    <source>
        <strain evidence="1">BAW_Kor-Di-RS1</strain>
        <tissue evidence="1">Whole-body</tissue>
    </source>
</reference>
<evidence type="ECO:0000313" key="1">
    <source>
        <dbReference type="EMBL" id="KAF9411016.1"/>
    </source>
</evidence>
<dbReference type="AlphaFoldDB" id="A0A835GB61"/>
<dbReference type="Proteomes" id="UP000648187">
    <property type="component" value="Unassembled WGS sequence"/>
</dbReference>
<proteinExistence type="predicted"/>
<evidence type="ECO:0000313" key="2">
    <source>
        <dbReference type="Proteomes" id="UP000648187"/>
    </source>
</evidence>
<comment type="caution">
    <text evidence="1">The sequence shown here is derived from an EMBL/GenBank/DDBJ whole genome shotgun (WGS) entry which is preliminary data.</text>
</comment>
<sequence>CKLKGLSNKLPACSLMTVDVGGPRWLFLLRSRYVHEAAEARRERRAPRQTRGWTSVDWWSAAGVTSRYVCSDGCGSLDAPDATTDRPPPC</sequence>
<feature type="non-terminal residue" evidence="1">
    <location>
        <position position="1"/>
    </location>
</feature>
<protein>
    <submittedName>
        <fullName evidence="1">Uncharacterized protein</fullName>
    </submittedName>
</protein>
<organism evidence="1 2">
    <name type="scientific">Spodoptera exigua</name>
    <name type="common">Beet armyworm</name>
    <name type="synonym">Noctua fulgens</name>
    <dbReference type="NCBI Taxonomy" id="7107"/>
    <lineage>
        <taxon>Eukaryota</taxon>
        <taxon>Metazoa</taxon>
        <taxon>Ecdysozoa</taxon>
        <taxon>Arthropoda</taxon>
        <taxon>Hexapoda</taxon>
        <taxon>Insecta</taxon>
        <taxon>Pterygota</taxon>
        <taxon>Neoptera</taxon>
        <taxon>Endopterygota</taxon>
        <taxon>Lepidoptera</taxon>
        <taxon>Glossata</taxon>
        <taxon>Ditrysia</taxon>
        <taxon>Noctuoidea</taxon>
        <taxon>Noctuidae</taxon>
        <taxon>Amphipyrinae</taxon>
        <taxon>Spodoptera</taxon>
    </lineage>
</organism>
<keyword evidence="2" id="KW-1185">Reference proteome</keyword>
<accession>A0A835GB61</accession>
<dbReference type="EMBL" id="JACKWZ010000238">
    <property type="protein sequence ID" value="KAF9411016.1"/>
    <property type="molecule type" value="Genomic_DNA"/>
</dbReference>
<gene>
    <name evidence="1" type="ORF">HW555_010062</name>
</gene>
<name>A0A835GB61_SPOEX</name>